<keyword evidence="2" id="KW-1185">Reference proteome</keyword>
<dbReference type="AlphaFoldDB" id="K0TK81"/>
<protein>
    <submittedName>
        <fullName evidence="1">Uncharacterized protein</fullName>
    </submittedName>
</protein>
<sequence>RTVTACRPAPSVRRGDVGLSFPSGYARRRDFLDETSYLVRLSGDGFGSRISTLGIVPPLAHALAVSRRGEPWDLNSSTGVTCRAQRDDHGKLLFVSFRQQRRRVRRRPISAAAGRCFAGLGAFLTEAKAELRPLLALRVSPDHSKARSVIPGPRAFQRATFQTIGQVRYHGQKNDKTMTMRVCSTLIDEDPLFPSQEKDT</sequence>
<gene>
    <name evidence="1" type="ORF">THAOC_03911</name>
</gene>
<comment type="caution">
    <text evidence="1">The sequence shown here is derived from an EMBL/GenBank/DDBJ whole genome shotgun (WGS) entry which is preliminary data.</text>
</comment>
<evidence type="ECO:0000313" key="2">
    <source>
        <dbReference type="Proteomes" id="UP000266841"/>
    </source>
</evidence>
<reference evidence="1 2" key="1">
    <citation type="journal article" date="2012" name="Genome Biol.">
        <title>Genome and low-iron response of an oceanic diatom adapted to chronic iron limitation.</title>
        <authorList>
            <person name="Lommer M."/>
            <person name="Specht M."/>
            <person name="Roy A.S."/>
            <person name="Kraemer L."/>
            <person name="Andreson R."/>
            <person name="Gutowska M.A."/>
            <person name="Wolf J."/>
            <person name="Bergner S.V."/>
            <person name="Schilhabel M.B."/>
            <person name="Klostermeier U.C."/>
            <person name="Beiko R.G."/>
            <person name="Rosenstiel P."/>
            <person name="Hippler M."/>
            <person name="Laroche J."/>
        </authorList>
    </citation>
    <scope>NUCLEOTIDE SEQUENCE [LARGE SCALE GENOMIC DNA]</scope>
    <source>
        <strain evidence="1 2">CCMP1005</strain>
    </source>
</reference>
<organism evidence="1 2">
    <name type="scientific">Thalassiosira oceanica</name>
    <name type="common">Marine diatom</name>
    <dbReference type="NCBI Taxonomy" id="159749"/>
    <lineage>
        <taxon>Eukaryota</taxon>
        <taxon>Sar</taxon>
        <taxon>Stramenopiles</taxon>
        <taxon>Ochrophyta</taxon>
        <taxon>Bacillariophyta</taxon>
        <taxon>Coscinodiscophyceae</taxon>
        <taxon>Thalassiosirophycidae</taxon>
        <taxon>Thalassiosirales</taxon>
        <taxon>Thalassiosiraceae</taxon>
        <taxon>Thalassiosira</taxon>
    </lineage>
</organism>
<evidence type="ECO:0000313" key="1">
    <source>
        <dbReference type="EMBL" id="EJK74406.1"/>
    </source>
</evidence>
<dbReference type="Proteomes" id="UP000266841">
    <property type="component" value="Unassembled WGS sequence"/>
</dbReference>
<feature type="non-terminal residue" evidence="1">
    <location>
        <position position="1"/>
    </location>
</feature>
<name>K0TK81_THAOC</name>
<accession>K0TK81</accession>
<dbReference type="EMBL" id="AGNL01003697">
    <property type="protein sequence ID" value="EJK74406.1"/>
    <property type="molecule type" value="Genomic_DNA"/>
</dbReference>
<proteinExistence type="predicted"/>